<proteinExistence type="predicted"/>
<dbReference type="InterPro" id="IPR036249">
    <property type="entry name" value="Thioredoxin-like_sf"/>
</dbReference>
<dbReference type="Pfam" id="PF00085">
    <property type="entry name" value="Thioredoxin"/>
    <property type="match status" value="1"/>
</dbReference>
<evidence type="ECO:0000259" key="6">
    <source>
        <dbReference type="PROSITE" id="PS51352"/>
    </source>
</evidence>
<dbReference type="PROSITE" id="PS51352">
    <property type="entry name" value="THIOREDOXIN_2"/>
    <property type="match status" value="1"/>
</dbReference>
<protein>
    <submittedName>
        <fullName evidence="7">Thioredoxin domain-containing protein</fullName>
    </submittedName>
</protein>
<dbReference type="EMBL" id="JAKGTH010000007">
    <property type="protein sequence ID" value="MCF4100960.1"/>
    <property type="molecule type" value="Genomic_DNA"/>
</dbReference>
<keyword evidence="2" id="KW-0249">Electron transport</keyword>
<dbReference type="PANTHER" id="PTHR45663">
    <property type="entry name" value="GEO12009P1"/>
    <property type="match status" value="1"/>
</dbReference>
<gene>
    <name evidence="7" type="ORF">L1I30_04700</name>
</gene>
<keyword evidence="3" id="KW-1015">Disulfide bond</keyword>
<evidence type="ECO:0000256" key="3">
    <source>
        <dbReference type="ARBA" id="ARBA00023157"/>
    </source>
</evidence>
<dbReference type="RefSeq" id="WP_236133114.1">
    <property type="nucleotide sequence ID" value="NZ_JAKGTH010000007.1"/>
</dbReference>
<keyword evidence="1" id="KW-0813">Transport</keyword>
<feature type="chain" id="PRO_5046112618" evidence="5">
    <location>
        <begin position="19"/>
        <end position="251"/>
    </location>
</feature>
<evidence type="ECO:0000256" key="1">
    <source>
        <dbReference type="ARBA" id="ARBA00022448"/>
    </source>
</evidence>
<feature type="signal peptide" evidence="5">
    <location>
        <begin position="1"/>
        <end position="18"/>
    </location>
</feature>
<accession>A0ABS9EDL8</accession>
<comment type="caution">
    <text evidence="7">The sequence shown here is derived from an EMBL/GenBank/DDBJ whole genome shotgun (WGS) entry which is preliminary data.</text>
</comment>
<dbReference type="InterPro" id="IPR017937">
    <property type="entry name" value="Thioredoxin_CS"/>
</dbReference>
<evidence type="ECO:0000256" key="5">
    <source>
        <dbReference type="SAM" id="SignalP"/>
    </source>
</evidence>
<evidence type="ECO:0000313" key="7">
    <source>
        <dbReference type="EMBL" id="MCF4100960.1"/>
    </source>
</evidence>
<feature type="domain" description="Thioredoxin" evidence="6">
    <location>
        <begin position="3"/>
        <end position="127"/>
    </location>
</feature>
<name>A0ABS9EDL8_9FLAO</name>
<dbReference type="SUPFAM" id="SSF52833">
    <property type="entry name" value="Thioredoxin-like"/>
    <property type="match status" value="1"/>
</dbReference>
<dbReference type="PROSITE" id="PS00194">
    <property type="entry name" value="THIOREDOXIN_1"/>
    <property type="match status" value="1"/>
</dbReference>
<evidence type="ECO:0000256" key="2">
    <source>
        <dbReference type="ARBA" id="ARBA00022982"/>
    </source>
</evidence>
<dbReference type="InterPro" id="IPR013766">
    <property type="entry name" value="Thioredoxin_domain"/>
</dbReference>
<dbReference type="Proteomes" id="UP001179363">
    <property type="component" value="Unassembled WGS sequence"/>
</dbReference>
<dbReference type="CDD" id="cd02947">
    <property type="entry name" value="TRX_family"/>
    <property type="match status" value="1"/>
</dbReference>
<evidence type="ECO:0000313" key="8">
    <source>
        <dbReference type="Proteomes" id="UP001179363"/>
    </source>
</evidence>
<organism evidence="7 8">
    <name type="scientific">Gillisia lutea</name>
    <dbReference type="NCBI Taxonomy" id="2909668"/>
    <lineage>
        <taxon>Bacteria</taxon>
        <taxon>Pseudomonadati</taxon>
        <taxon>Bacteroidota</taxon>
        <taxon>Flavobacteriia</taxon>
        <taxon>Flavobacteriales</taxon>
        <taxon>Flavobacteriaceae</taxon>
        <taxon>Gillisia</taxon>
    </lineage>
</organism>
<keyword evidence="5" id="KW-0732">Signal</keyword>
<keyword evidence="4" id="KW-0676">Redox-active center</keyword>
<dbReference type="PANTHER" id="PTHR45663:SF11">
    <property type="entry name" value="GEO12009P1"/>
    <property type="match status" value="1"/>
</dbReference>
<keyword evidence="8" id="KW-1185">Reference proteome</keyword>
<sequence>MKKIITLFFLLLSLQTFSNNWLTSFEDAQKLAISTDKLILVDFWAVWCGPCKRMESETWKDSKTKELLQSYVPLKVNLDIASKVKMKYGVNAIPLMLIIDGNGEIVYEFVGYMDKNSVHRVLEKYAVNTSFMRKEAVNYYRHQNYVTGIRMAQKYIDYSLYLNENIKTDFLKMADKYLKIGEGMLNKKQKNYLEMKQKVALMELNIDLYLTKFNRVERNLERNFKESEIVEGNKSLYAYLNYCICLKKNDK</sequence>
<evidence type="ECO:0000256" key="4">
    <source>
        <dbReference type="ARBA" id="ARBA00023284"/>
    </source>
</evidence>
<reference evidence="7" key="1">
    <citation type="submission" date="2022-01" db="EMBL/GenBank/DDBJ databases">
        <title>Gillisia lutea sp. nov., isolated from marine plastic residues from the Malvarosa beach (Valencia, Spain).</title>
        <authorList>
            <person name="Vidal-Verdu A."/>
            <person name="Molina-Menor E."/>
            <person name="Satari L."/>
            <person name="Pascual J."/>
            <person name="Pereto J."/>
            <person name="Porcar M."/>
        </authorList>
    </citation>
    <scope>NUCLEOTIDE SEQUENCE</scope>
    <source>
        <strain evidence="7">M10.2A</strain>
    </source>
</reference>
<dbReference type="Gene3D" id="3.40.30.10">
    <property type="entry name" value="Glutaredoxin"/>
    <property type="match status" value="1"/>
</dbReference>